<dbReference type="InterPro" id="IPR017438">
    <property type="entry name" value="ATP-NAD_kinase_N"/>
</dbReference>
<dbReference type="WBParaSite" id="SRDH1_4280.2">
    <property type="protein sequence ID" value="SRDH1_4280.2"/>
    <property type="gene ID" value="SRDH1_4280"/>
</dbReference>
<dbReference type="InterPro" id="IPR016064">
    <property type="entry name" value="NAD/diacylglycerol_kinase_sf"/>
</dbReference>
<proteinExistence type="predicted"/>
<name>A0AA85FAP9_9TREM</name>
<reference evidence="1" key="1">
    <citation type="submission" date="2022-06" db="EMBL/GenBank/DDBJ databases">
        <authorList>
            <person name="Berger JAMES D."/>
            <person name="Berger JAMES D."/>
        </authorList>
    </citation>
    <scope>NUCLEOTIDE SEQUENCE [LARGE SCALE GENOMIC DNA]</scope>
</reference>
<dbReference type="PANTHER" id="PTHR13158">
    <property type="match status" value="1"/>
</dbReference>
<keyword evidence="1" id="KW-1185">Reference proteome</keyword>
<reference evidence="2 3" key="2">
    <citation type="submission" date="2023-11" db="UniProtKB">
        <authorList>
            <consortium name="WormBaseParasite"/>
        </authorList>
    </citation>
    <scope>IDENTIFICATION</scope>
</reference>
<dbReference type="Gene3D" id="2.60.200.30">
    <property type="entry name" value="Probable inorganic polyphosphate/atp-NAD kinase, domain 2"/>
    <property type="match status" value="1"/>
</dbReference>
<sequence length="448" mass="49829">MSTKNMFLCCSLARIADVRYLTNLCRSSTVSSEQLSIFKPKTALILAKLSKYDCEKSMETYLNDDQLKTSIERRGFNPRLLIARHETHYAKLFELKNALRDHGLEVHIVDRHDYSVDSVNWADVVFTAGGDGTFLLGASKILHPNKPIIGFNTDPSFSHGFLCLPKWCTSNVSTAIDLLLSKHFQWLWRQRIRVTITHSKNDQLIMQPLDKNKPINQTIHEIELSNTPLDSSSCQLFPSSCSPSEMKTTLLPVFALNEVFAGAASSASVSDYDISVDSGETIERQKSSGLVISTGTGSTSWSHQINKLSESNIKKLFDLVQQINPFILSNGLLDHGTNTSSVGNSNVTKLDCLIETIEALYNKSFIFNPEDCQMMYTVRDPLNNGVFKVAKPHGFASELYIRSLMDDGHLAFDSGVTFPFKSGSIAKFTVLPSDALCCVTFNVPCQVN</sequence>
<evidence type="ECO:0000313" key="2">
    <source>
        <dbReference type="WBParaSite" id="SRDH1_4280.2"/>
    </source>
</evidence>
<evidence type="ECO:0008006" key="4">
    <source>
        <dbReference type="Google" id="ProtNLM"/>
    </source>
</evidence>
<dbReference type="InterPro" id="IPR017437">
    <property type="entry name" value="ATP-NAD_kinase_PpnK-typ_C"/>
</dbReference>
<dbReference type="SUPFAM" id="SSF111331">
    <property type="entry name" value="NAD kinase/diacylglycerol kinase-like"/>
    <property type="match status" value="1"/>
</dbReference>
<dbReference type="GO" id="GO:0003951">
    <property type="term" value="F:NAD+ kinase activity"/>
    <property type="evidence" value="ECO:0007669"/>
    <property type="project" value="InterPro"/>
</dbReference>
<dbReference type="GO" id="GO:0019674">
    <property type="term" value="P:NAD+ metabolic process"/>
    <property type="evidence" value="ECO:0007669"/>
    <property type="project" value="InterPro"/>
</dbReference>
<dbReference type="WBParaSite" id="SRDH1_4280.6">
    <property type="protein sequence ID" value="SRDH1_4280.6"/>
    <property type="gene ID" value="SRDH1_4280"/>
</dbReference>
<dbReference type="Proteomes" id="UP000050792">
    <property type="component" value="Unassembled WGS sequence"/>
</dbReference>
<evidence type="ECO:0000313" key="3">
    <source>
        <dbReference type="WBParaSite" id="SRDH1_4280.6"/>
    </source>
</evidence>
<dbReference type="Gene3D" id="3.40.50.10330">
    <property type="entry name" value="Probable inorganic polyphosphate/atp-NAD kinase, domain 1"/>
    <property type="match status" value="1"/>
</dbReference>
<protein>
    <recommendedName>
        <fullName evidence="4">NAD(+) kinase</fullName>
    </recommendedName>
</protein>
<organism evidence="1 3">
    <name type="scientific">Schistosoma rodhaini</name>
    <dbReference type="NCBI Taxonomy" id="6188"/>
    <lineage>
        <taxon>Eukaryota</taxon>
        <taxon>Metazoa</taxon>
        <taxon>Spiralia</taxon>
        <taxon>Lophotrochozoa</taxon>
        <taxon>Platyhelminthes</taxon>
        <taxon>Trematoda</taxon>
        <taxon>Digenea</taxon>
        <taxon>Strigeidida</taxon>
        <taxon>Schistosomatoidea</taxon>
        <taxon>Schistosomatidae</taxon>
        <taxon>Schistosoma</taxon>
    </lineage>
</organism>
<dbReference type="GO" id="GO:0005739">
    <property type="term" value="C:mitochondrion"/>
    <property type="evidence" value="ECO:0007669"/>
    <property type="project" value="TreeGrafter"/>
</dbReference>
<dbReference type="AlphaFoldDB" id="A0AA85FAP9"/>
<dbReference type="PANTHER" id="PTHR13158:SF5">
    <property type="entry name" value="NAD KINASE 2, MITOCHONDRIAL"/>
    <property type="match status" value="1"/>
</dbReference>
<evidence type="ECO:0000313" key="1">
    <source>
        <dbReference type="Proteomes" id="UP000050792"/>
    </source>
</evidence>
<accession>A0AA85FAP9</accession>